<proteinExistence type="predicted"/>
<reference evidence="2 3" key="1">
    <citation type="submission" date="2019-12" db="EMBL/GenBank/DDBJ databases">
        <authorList>
            <person name="Li C."/>
            <person name="Zhao J."/>
        </authorList>
    </citation>
    <scope>NUCLEOTIDE SEQUENCE [LARGE SCALE GENOMIC DNA]</scope>
    <source>
        <strain evidence="2 3">NEAU-DD11</strain>
    </source>
</reference>
<accession>A0A7X3FVD0</accession>
<comment type="caution">
    <text evidence="2">The sequence shown here is derived from an EMBL/GenBank/DDBJ whole genome shotgun (WGS) entry which is preliminary data.</text>
</comment>
<feature type="domain" description="N-acetyltransferase" evidence="1">
    <location>
        <begin position="29"/>
        <end position="170"/>
    </location>
</feature>
<organism evidence="2 3">
    <name type="scientific">Massilia cellulosiltytica</name>
    <dbReference type="NCBI Taxonomy" id="2683234"/>
    <lineage>
        <taxon>Bacteria</taxon>
        <taxon>Pseudomonadati</taxon>
        <taxon>Pseudomonadota</taxon>
        <taxon>Betaproteobacteria</taxon>
        <taxon>Burkholderiales</taxon>
        <taxon>Oxalobacteraceae</taxon>
        <taxon>Telluria group</taxon>
        <taxon>Massilia</taxon>
    </lineage>
</organism>
<protein>
    <submittedName>
        <fullName evidence="2">GNAT family N-acetyltransferase</fullName>
    </submittedName>
</protein>
<dbReference type="EMBL" id="WSES01000001">
    <property type="protein sequence ID" value="MVW58686.1"/>
    <property type="molecule type" value="Genomic_DNA"/>
</dbReference>
<name>A0A7X3FVD0_9BURK</name>
<keyword evidence="2" id="KW-0808">Transferase</keyword>
<dbReference type="PANTHER" id="PTHR43792">
    <property type="entry name" value="GNAT FAMILY, PUTATIVE (AFU_ORTHOLOGUE AFUA_3G00765)-RELATED-RELATED"/>
    <property type="match status" value="1"/>
</dbReference>
<dbReference type="Gene3D" id="3.40.630.30">
    <property type="match status" value="1"/>
</dbReference>
<dbReference type="PANTHER" id="PTHR43792:SF1">
    <property type="entry name" value="N-ACETYLTRANSFERASE DOMAIN-CONTAINING PROTEIN"/>
    <property type="match status" value="1"/>
</dbReference>
<dbReference type="AlphaFoldDB" id="A0A7X3FVD0"/>
<keyword evidence="3" id="KW-1185">Reference proteome</keyword>
<dbReference type="SUPFAM" id="SSF55729">
    <property type="entry name" value="Acyl-CoA N-acyltransferases (Nat)"/>
    <property type="match status" value="1"/>
</dbReference>
<dbReference type="RefSeq" id="WP_056329139.1">
    <property type="nucleotide sequence ID" value="NZ_WSES01000001.1"/>
</dbReference>
<dbReference type="GO" id="GO:0016747">
    <property type="term" value="F:acyltransferase activity, transferring groups other than amino-acyl groups"/>
    <property type="evidence" value="ECO:0007669"/>
    <property type="project" value="InterPro"/>
</dbReference>
<dbReference type="InterPro" id="IPR000182">
    <property type="entry name" value="GNAT_dom"/>
</dbReference>
<dbReference type="PROSITE" id="PS51186">
    <property type="entry name" value="GNAT"/>
    <property type="match status" value="1"/>
</dbReference>
<evidence type="ECO:0000259" key="1">
    <source>
        <dbReference type="PROSITE" id="PS51186"/>
    </source>
</evidence>
<evidence type="ECO:0000313" key="2">
    <source>
        <dbReference type="EMBL" id="MVW58686.1"/>
    </source>
</evidence>
<evidence type="ECO:0000313" key="3">
    <source>
        <dbReference type="Proteomes" id="UP000443353"/>
    </source>
</evidence>
<dbReference type="Pfam" id="PF13302">
    <property type="entry name" value="Acetyltransf_3"/>
    <property type="match status" value="1"/>
</dbReference>
<dbReference type="InterPro" id="IPR016181">
    <property type="entry name" value="Acyl_CoA_acyltransferase"/>
</dbReference>
<dbReference type="InterPro" id="IPR051531">
    <property type="entry name" value="N-acetyltransferase"/>
</dbReference>
<dbReference type="Proteomes" id="UP000443353">
    <property type="component" value="Unassembled WGS sequence"/>
</dbReference>
<gene>
    <name evidence="2" type="ORF">GPY61_01940</name>
</gene>
<sequence length="170" mass="18512">MATDISLLRTARLQLVVPAARHAGAFAALHADPYTMRYIGQGRPLDRTDAWLHLAMLIGHWQMRGYGAWMLEDPADGSFVGRVGLFHPAGWDEAELGWMIVPALRGRGLATEAARAVRDVAFGTLGMTSLISLIKPGNEASRRVALKAGAIAAETVSFPDGPLQTYRYRK</sequence>